<reference evidence="2" key="1">
    <citation type="journal article" date="2023" name="Mol. Biol. Evol.">
        <title>Third-Generation Sequencing Reveals the Adaptive Role of the Epigenome in Three Deep-Sea Polychaetes.</title>
        <authorList>
            <person name="Perez M."/>
            <person name="Aroh O."/>
            <person name="Sun Y."/>
            <person name="Lan Y."/>
            <person name="Juniper S.K."/>
            <person name="Young C.R."/>
            <person name="Angers B."/>
            <person name="Qian P.Y."/>
        </authorList>
    </citation>
    <scope>NUCLEOTIDE SEQUENCE</scope>
    <source>
        <strain evidence="2">R07B-5</strain>
    </source>
</reference>
<gene>
    <name evidence="2" type="ORF">NP493_229g01045</name>
</gene>
<feature type="domain" description="Protein furry C-terminal" evidence="1">
    <location>
        <begin position="18"/>
        <end position="199"/>
    </location>
</feature>
<sequence length="211" mass="23167">MAMRNASISGCLVEPCSDELKSNMVSLCHCLYQLHFQLVQLYEGFSKLVANLSNLSNPSQVADLSKDVLDLKEELQKAAAEEEAGEQSLLQLTNSVTQSDIQTLILESISGQNYQKAVQCMQQFRLLFPGDMFGVHPTDEVESILFVYCQHQSEVKPGVIVVCHSPHSSCEHVCAHLMEVKIQVSAAIQAEQAAKANAAAMIKLLDEAIMV</sequence>
<protein>
    <recommendedName>
        <fullName evidence="1">Protein furry C-terminal domain-containing protein</fullName>
    </recommendedName>
</protein>
<proteinExistence type="predicted"/>
<evidence type="ECO:0000259" key="1">
    <source>
        <dbReference type="Pfam" id="PF19421"/>
    </source>
</evidence>
<comment type="caution">
    <text evidence="2">The sequence shown here is derived from an EMBL/GenBank/DDBJ whole genome shotgun (WGS) entry which is preliminary data.</text>
</comment>
<keyword evidence="3" id="KW-1185">Reference proteome</keyword>
<dbReference type="EMBL" id="JAODUO010000228">
    <property type="protein sequence ID" value="KAK2185613.1"/>
    <property type="molecule type" value="Genomic_DNA"/>
</dbReference>
<dbReference type="Pfam" id="PF19421">
    <property type="entry name" value="Fry_C"/>
    <property type="match status" value="1"/>
</dbReference>
<dbReference type="Proteomes" id="UP001209878">
    <property type="component" value="Unassembled WGS sequence"/>
</dbReference>
<organism evidence="2 3">
    <name type="scientific">Ridgeia piscesae</name>
    <name type="common">Tubeworm</name>
    <dbReference type="NCBI Taxonomy" id="27915"/>
    <lineage>
        <taxon>Eukaryota</taxon>
        <taxon>Metazoa</taxon>
        <taxon>Spiralia</taxon>
        <taxon>Lophotrochozoa</taxon>
        <taxon>Annelida</taxon>
        <taxon>Polychaeta</taxon>
        <taxon>Sedentaria</taxon>
        <taxon>Canalipalpata</taxon>
        <taxon>Sabellida</taxon>
        <taxon>Siboglinidae</taxon>
        <taxon>Ridgeia</taxon>
    </lineage>
</organism>
<evidence type="ECO:0000313" key="2">
    <source>
        <dbReference type="EMBL" id="KAK2185613.1"/>
    </source>
</evidence>
<accession>A0AAD9UDQ0</accession>
<dbReference type="InterPro" id="IPR045842">
    <property type="entry name" value="Fry_C"/>
</dbReference>
<dbReference type="AlphaFoldDB" id="A0AAD9UDQ0"/>
<evidence type="ECO:0000313" key="3">
    <source>
        <dbReference type="Proteomes" id="UP001209878"/>
    </source>
</evidence>
<name>A0AAD9UDQ0_RIDPI</name>